<accession>A0ABV3R7E0</accession>
<dbReference type="InterPro" id="IPR051156">
    <property type="entry name" value="Mito/Outer_Membr_Metalloprot"/>
</dbReference>
<dbReference type="CDD" id="cd00118">
    <property type="entry name" value="LysM"/>
    <property type="match status" value="1"/>
</dbReference>
<keyword evidence="4" id="KW-0378">Hydrolase</keyword>
<gene>
    <name evidence="8" type="ORF">ABUH87_02315</name>
</gene>
<proteinExistence type="predicted"/>
<dbReference type="InterPro" id="IPR018392">
    <property type="entry name" value="LysM"/>
</dbReference>
<comment type="caution">
    <text evidence="8">The sequence shown here is derived from an EMBL/GenBank/DDBJ whole genome shotgun (WGS) entry which is preliminary data.</text>
</comment>
<sequence length="480" mass="50155">MTGLVACGATGGSGVVQAAPSTAANAISQTDKAQGAKAHPELLAEFGGEVSGSQANYVEAVGKTIAVQSGLSNARGDFTVTLLNSPINNAFAIPGGYVYVTRQLASLMNNEAELAAVLGHEVGHVAARHSAKRQKTATRNSILGALGSVLSGVLLGDNAFGQLGQRVFSQGSQLLTLQFSRSQELEADNLGIAYLRKAGYDPRAMATVLESLARQDALEARLRGTANQVPEWASTHPNPASRVRDALRTAGANADGLTKRDAFLSGINGLTYGDDPRQGIVEGLTFRHPELRFAFEAPQGFYLVNGTQAVSINGQSGKAEFTGGRIEGSLDSYVGKVFAGLSSGQAQIAPQALQSTTVNGMPVRYATARAQGGSGPVDVTVFAYDFGGGQAYHFTAITQAGNAGVFNPMFRSLRRLSASEVGEIKPRRISVVTVGAGDTVQSLAARMAYKDAPLERFLVLNGLQSDARLTPGQKVKIVTQ</sequence>
<keyword evidence="2" id="KW-0645">Protease</keyword>
<dbReference type="Pfam" id="PF01476">
    <property type="entry name" value="LysM"/>
    <property type="match status" value="1"/>
</dbReference>
<evidence type="ECO:0000256" key="3">
    <source>
        <dbReference type="ARBA" id="ARBA00022723"/>
    </source>
</evidence>
<dbReference type="GO" id="GO:0008237">
    <property type="term" value="F:metallopeptidase activity"/>
    <property type="evidence" value="ECO:0007669"/>
    <property type="project" value="UniProtKB-KW"/>
</dbReference>
<reference evidence="8 9" key="1">
    <citation type="submission" date="2024-06" db="EMBL/GenBank/DDBJ databases">
        <title>Novosphingobium rhizovicinus M1R2S20.</title>
        <authorList>
            <person name="Sun J.-Q."/>
        </authorList>
    </citation>
    <scope>NUCLEOTIDE SEQUENCE [LARGE SCALE GENOMIC DNA]</scope>
    <source>
        <strain evidence="8 9">M1R2S20</strain>
    </source>
</reference>
<evidence type="ECO:0000256" key="4">
    <source>
        <dbReference type="ARBA" id="ARBA00022801"/>
    </source>
</evidence>
<evidence type="ECO:0000313" key="9">
    <source>
        <dbReference type="Proteomes" id="UP001556118"/>
    </source>
</evidence>
<dbReference type="EMBL" id="JBFNXR010000017">
    <property type="protein sequence ID" value="MEW9854016.1"/>
    <property type="molecule type" value="Genomic_DNA"/>
</dbReference>
<dbReference type="PROSITE" id="PS51782">
    <property type="entry name" value="LYSM"/>
    <property type="match status" value="1"/>
</dbReference>
<evidence type="ECO:0000256" key="1">
    <source>
        <dbReference type="ARBA" id="ARBA00001947"/>
    </source>
</evidence>
<keyword evidence="6 8" id="KW-0482">Metalloprotease</keyword>
<dbReference type="CDD" id="cd07324">
    <property type="entry name" value="M48C_Oma1-like"/>
    <property type="match status" value="1"/>
</dbReference>
<evidence type="ECO:0000256" key="5">
    <source>
        <dbReference type="ARBA" id="ARBA00022833"/>
    </source>
</evidence>
<keyword evidence="3" id="KW-0479">Metal-binding</keyword>
<dbReference type="InterPro" id="IPR001915">
    <property type="entry name" value="Peptidase_M48"/>
</dbReference>
<dbReference type="Pfam" id="PF01435">
    <property type="entry name" value="Peptidase_M48"/>
    <property type="match status" value="1"/>
</dbReference>
<feature type="domain" description="LysM" evidence="7">
    <location>
        <begin position="430"/>
        <end position="477"/>
    </location>
</feature>
<dbReference type="Proteomes" id="UP001556118">
    <property type="component" value="Unassembled WGS sequence"/>
</dbReference>
<evidence type="ECO:0000256" key="2">
    <source>
        <dbReference type="ARBA" id="ARBA00022670"/>
    </source>
</evidence>
<protein>
    <submittedName>
        <fullName evidence="8">M48 family metalloprotease</fullName>
    </submittedName>
</protein>
<organism evidence="8 9">
    <name type="scientific">Novosphingobium rhizovicinum</name>
    <dbReference type="NCBI Taxonomy" id="3228928"/>
    <lineage>
        <taxon>Bacteria</taxon>
        <taxon>Pseudomonadati</taxon>
        <taxon>Pseudomonadota</taxon>
        <taxon>Alphaproteobacteria</taxon>
        <taxon>Sphingomonadales</taxon>
        <taxon>Sphingomonadaceae</taxon>
        <taxon>Novosphingobium</taxon>
    </lineage>
</organism>
<keyword evidence="5" id="KW-0862">Zinc</keyword>
<evidence type="ECO:0000313" key="8">
    <source>
        <dbReference type="EMBL" id="MEW9854016.1"/>
    </source>
</evidence>
<evidence type="ECO:0000256" key="6">
    <source>
        <dbReference type="ARBA" id="ARBA00023049"/>
    </source>
</evidence>
<name>A0ABV3R7E0_9SPHN</name>
<evidence type="ECO:0000259" key="7">
    <source>
        <dbReference type="PROSITE" id="PS51782"/>
    </source>
</evidence>
<dbReference type="PANTHER" id="PTHR22726:SF1">
    <property type="entry name" value="METALLOENDOPEPTIDASE OMA1, MITOCHONDRIAL"/>
    <property type="match status" value="1"/>
</dbReference>
<dbReference type="Gene3D" id="3.30.2010.10">
    <property type="entry name" value="Metalloproteases ('zincins'), catalytic domain"/>
    <property type="match status" value="1"/>
</dbReference>
<keyword evidence="9" id="KW-1185">Reference proteome</keyword>
<dbReference type="PANTHER" id="PTHR22726">
    <property type="entry name" value="METALLOENDOPEPTIDASE OMA1"/>
    <property type="match status" value="1"/>
</dbReference>
<comment type="cofactor">
    <cofactor evidence="1">
        <name>Zn(2+)</name>
        <dbReference type="ChEBI" id="CHEBI:29105"/>
    </cofactor>
</comment>